<evidence type="ECO:0000313" key="7">
    <source>
        <dbReference type="Proteomes" id="UP000057938"/>
    </source>
</evidence>
<dbReference type="Gene3D" id="1.20.1530.20">
    <property type="match status" value="1"/>
</dbReference>
<dbReference type="EMBL" id="CP012669">
    <property type="protein sequence ID" value="ALE17030.1"/>
    <property type="molecule type" value="Genomic_DNA"/>
</dbReference>
<evidence type="ECO:0000256" key="3">
    <source>
        <dbReference type="ARBA" id="ARBA00022989"/>
    </source>
</evidence>
<dbReference type="InterPro" id="IPR002657">
    <property type="entry name" value="BilAc:Na_symport/Acr3"/>
</dbReference>
<accession>A0A0M4MHJ3</accession>
<organism evidence="6 7">
    <name type="scientific">Altererythrobacter epoxidivorans</name>
    <dbReference type="NCBI Taxonomy" id="361183"/>
    <lineage>
        <taxon>Bacteria</taxon>
        <taxon>Pseudomonadati</taxon>
        <taxon>Pseudomonadota</taxon>
        <taxon>Alphaproteobacteria</taxon>
        <taxon>Sphingomonadales</taxon>
        <taxon>Erythrobacteraceae</taxon>
        <taxon>Altererythrobacter</taxon>
    </lineage>
</organism>
<dbReference type="KEGG" id="aep:AMC99_01740"/>
<feature type="transmembrane region" description="Helical" evidence="5">
    <location>
        <begin position="101"/>
        <end position="124"/>
    </location>
</feature>
<evidence type="ECO:0000256" key="1">
    <source>
        <dbReference type="ARBA" id="ARBA00004141"/>
    </source>
</evidence>
<dbReference type="STRING" id="361183.AMC99_01740"/>
<evidence type="ECO:0000256" key="5">
    <source>
        <dbReference type="SAM" id="Phobius"/>
    </source>
</evidence>
<protein>
    <submittedName>
        <fullName evidence="6">Sodium-dependent transporter</fullName>
    </submittedName>
</protein>
<reference evidence="6 7" key="1">
    <citation type="submission" date="2015-09" db="EMBL/GenBank/DDBJ databases">
        <title>Complete genome sequence of a benzo[a]pyrene-degrading bacterium Altererythrobacter epoxidivorans CGMCC 1.7731T.</title>
        <authorList>
            <person name="Li Z."/>
            <person name="Cheng H."/>
            <person name="Huo Y."/>
            <person name="Xu X."/>
        </authorList>
    </citation>
    <scope>NUCLEOTIDE SEQUENCE [LARGE SCALE GENOMIC DNA]</scope>
    <source>
        <strain evidence="6 7">CGMCC 1.7731</strain>
    </source>
</reference>
<dbReference type="InterPro" id="IPR004710">
    <property type="entry name" value="Bilac:Na_transpt"/>
</dbReference>
<comment type="subcellular location">
    <subcellularLocation>
        <location evidence="1">Membrane</location>
        <topology evidence="1">Multi-pass membrane protein</topology>
    </subcellularLocation>
</comment>
<keyword evidence="4 5" id="KW-0472">Membrane</keyword>
<feature type="transmembrane region" description="Helical" evidence="5">
    <location>
        <begin position="41"/>
        <end position="60"/>
    </location>
</feature>
<keyword evidence="3 5" id="KW-1133">Transmembrane helix</keyword>
<feature type="transmembrane region" description="Helical" evidence="5">
    <location>
        <begin position="72"/>
        <end position="95"/>
    </location>
</feature>
<feature type="transmembrane region" description="Helical" evidence="5">
    <location>
        <begin position="9"/>
        <end position="29"/>
    </location>
</feature>
<proteinExistence type="predicted"/>
<gene>
    <name evidence="6" type="ORF">AMC99_01740</name>
</gene>
<dbReference type="Proteomes" id="UP000057938">
    <property type="component" value="Chromosome"/>
</dbReference>
<evidence type="ECO:0000313" key="6">
    <source>
        <dbReference type="EMBL" id="ALE17030.1"/>
    </source>
</evidence>
<keyword evidence="7" id="KW-1185">Reference proteome</keyword>
<evidence type="ECO:0000256" key="4">
    <source>
        <dbReference type="ARBA" id="ARBA00023136"/>
    </source>
</evidence>
<feature type="transmembrane region" description="Helical" evidence="5">
    <location>
        <begin position="164"/>
        <end position="183"/>
    </location>
</feature>
<name>A0A0M4MHJ3_9SPHN</name>
<dbReference type="GO" id="GO:0016020">
    <property type="term" value="C:membrane"/>
    <property type="evidence" value="ECO:0007669"/>
    <property type="project" value="UniProtKB-SubCell"/>
</dbReference>
<dbReference type="PANTHER" id="PTHR10361:SF28">
    <property type="entry name" value="P3 PROTEIN-RELATED"/>
    <property type="match status" value="1"/>
</dbReference>
<dbReference type="Pfam" id="PF01758">
    <property type="entry name" value="SBF"/>
    <property type="match status" value="1"/>
</dbReference>
<dbReference type="RefSeq" id="WP_061925419.1">
    <property type="nucleotide sequence ID" value="NZ_CP012669.1"/>
</dbReference>
<sequence>MIRKATDLFAVWTVLGTLWAWLIPSHFLWVVDGTFQPFGQSLVSVLLGLIMLGMGLTLSPGDFRRILSMPRAVGIGVALQFTVMPLAGVVFARLFGLETGLAVGLILVACCPGGTASNVVTYLARANLALSVTMTMASTMVAIVATPLLTSWLAGIYVEIDQWALFRGMVTVVLLPVVAGVVLNRLLPGVTAKAAIVSPMVSVIGVVLIVGGIIARSKDLIIDNAGTLLFALFALHATGFLFGYWLSRLTGFGEEEARTCSIEVGMQNSGLGSTLASSPSFAAQFQMPLQAALAPVPSAVSALYHVVMGSLLAAWWRRGSNTDTGEIE</sequence>
<feature type="transmembrane region" description="Helical" evidence="5">
    <location>
        <begin position="195"/>
        <end position="215"/>
    </location>
</feature>
<dbReference type="PANTHER" id="PTHR10361">
    <property type="entry name" value="SODIUM-BILE ACID COTRANSPORTER"/>
    <property type="match status" value="1"/>
</dbReference>
<feature type="transmembrane region" description="Helical" evidence="5">
    <location>
        <begin position="227"/>
        <end position="246"/>
    </location>
</feature>
<evidence type="ECO:0000256" key="2">
    <source>
        <dbReference type="ARBA" id="ARBA00022692"/>
    </source>
</evidence>
<feature type="transmembrane region" description="Helical" evidence="5">
    <location>
        <begin position="136"/>
        <end position="158"/>
    </location>
</feature>
<keyword evidence="2 5" id="KW-0812">Transmembrane</keyword>
<dbReference type="AlphaFoldDB" id="A0A0M4MHJ3"/>
<dbReference type="InterPro" id="IPR038770">
    <property type="entry name" value="Na+/solute_symporter_sf"/>
</dbReference>
<dbReference type="OrthoDB" id="9806785at2"/>
<dbReference type="PATRIC" id="fig|361183.4.peg.1711"/>